<dbReference type="Pfam" id="PF04542">
    <property type="entry name" value="Sigma70_r2"/>
    <property type="match status" value="1"/>
</dbReference>
<dbReference type="AlphaFoldDB" id="A0AAU9E444"/>
<evidence type="ECO:0000256" key="3">
    <source>
        <dbReference type="ARBA" id="ARBA00023125"/>
    </source>
</evidence>
<dbReference type="InterPro" id="IPR007630">
    <property type="entry name" value="RNA_pol_sigma70_r4"/>
</dbReference>
<dbReference type="NCBIfam" id="NF005413">
    <property type="entry name" value="PRK06986.1"/>
    <property type="match status" value="1"/>
</dbReference>
<feature type="domain" description="RNA polymerase sigma-70" evidence="6">
    <location>
        <begin position="49"/>
        <end position="62"/>
    </location>
</feature>
<dbReference type="GO" id="GO:0003677">
    <property type="term" value="F:DNA binding"/>
    <property type="evidence" value="ECO:0007669"/>
    <property type="project" value="UniProtKB-KW"/>
</dbReference>
<dbReference type="GO" id="GO:0016987">
    <property type="term" value="F:sigma factor activity"/>
    <property type="evidence" value="ECO:0007669"/>
    <property type="project" value="UniProtKB-KW"/>
</dbReference>
<sequence length="242" mass="28332">MKKEKLWKSYKNTGDKKYKDELIVEYIDLVKIISGRLYTNYNSHVEYDDIVSYGIIGLIDAIEKFDLSKNVKFETYANIRIRGAVIDQMRSLDWIPRSTRHKFRVFEEAINKLQNQFGNNYNDEDIAKELNVDLKELYDIISEISTLSIASLDEKIEENSNFGVKSNNLDFSPEKKLLYNESVDNLHNVIEGLPERERTIVNLYYFSELTYKEIAEILKISESRISQLHTKIIAKLRKTIGN</sequence>
<dbReference type="Gene3D" id="1.20.140.160">
    <property type="match status" value="1"/>
</dbReference>
<dbReference type="EMBL" id="AP028654">
    <property type="protein sequence ID" value="BEP29351.1"/>
    <property type="molecule type" value="Genomic_DNA"/>
</dbReference>
<comment type="similarity">
    <text evidence="5">Belongs to the sigma-70 factor family.</text>
</comment>
<evidence type="ECO:0000313" key="9">
    <source>
        <dbReference type="Proteomes" id="UP001321786"/>
    </source>
</evidence>
<keyword evidence="4 5" id="KW-0804">Transcription</keyword>
<dbReference type="InterPro" id="IPR013325">
    <property type="entry name" value="RNA_pol_sigma_r2"/>
</dbReference>
<dbReference type="SUPFAM" id="SSF88946">
    <property type="entry name" value="Sigma2 domain of RNA polymerase sigma factors"/>
    <property type="match status" value="1"/>
</dbReference>
<keyword evidence="1 5" id="KW-0805">Transcription regulation</keyword>
<evidence type="ECO:0000259" key="6">
    <source>
        <dbReference type="PROSITE" id="PS00715"/>
    </source>
</evidence>
<dbReference type="NCBIfam" id="TIGR02937">
    <property type="entry name" value="sigma70-ECF"/>
    <property type="match status" value="1"/>
</dbReference>
<keyword evidence="9" id="KW-1185">Reference proteome</keyword>
<dbReference type="InterPro" id="IPR014284">
    <property type="entry name" value="RNA_pol_sigma-70_dom"/>
</dbReference>
<dbReference type="Gene3D" id="1.10.1740.10">
    <property type="match status" value="1"/>
</dbReference>
<dbReference type="GO" id="GO:0003899">
    <property type="term" value="F:DNA-directed RNA polymerase activity"/>
    <property type="evidence" value="ECO:0007669"/>
    <property type="project" value="InterPro"/>
</dbReference>
<reference evidence="8 9" key="1">
    <citation type="submission" date="2023-08" db="EMBL/GenBank/DDBJ databases">
        <title>Helicovermis profunda gen. nov., sp. nov., a novel mesophilic, fermentative bacterium within the Bacillota from a deep-sea hydrothermal vent chimney.</title>
        <authorList>
            <person name="Miyazaki U."/>
            <person name="Mizutani D."/>
            <person name="Hashimoto Y."/>
            <person name="Tame A."/>
            <person name="Sawayama S."/>
            <person name="Miyazaki J."/>
            <person name="Takai K."/>
            <person name="Nakagawa S."/>
        </authorList>
    </citation>
    <scope>NUCLEOTIDE SEQUENCE [LARGE SCALE GENOMIC DNA]</scope>
    <source>
        <strain evidence="8 9">S502</strain>
    </source>
</reference>
<dbReference type="PROSITE" id="PS00716">
    <property type="entry name" value="SIGMA70_2"/>
    <property type="match status" value="1"/>
</dbReference>
<evidence type="ECO:0000256" key="2">
    <source>
        <dbReference type="ARBA" id="ARBA00023082"/>
    </source>
</evidence>
<evidence type="ECO:0000256" key="5">
    <source>
        <dbReference type="RuleBase" id="RU362124"/>
    </source>
</evidence>
<accession>A0AAU9E444</accession>
<dbReference type="InterPro" id="IPR007627">
    <property type="entry name" value="RNA_pol_sigma70_r2"/>
</dbReference>
<protein>
    <recommendedName>
        <fullName evidence="5">RNA polymerase sigma factor</fullName>
    </recommendedName>
</protein>
<organism evidence="8 9">
    <name type="scientific">Helicovermis profundi</name>
    <dbReference type="NCBI Taxonomy" id="3065157"/>
    <lineage>
        <taxon>Bacteria</taxon>
        <taxon>Bacillati</taxon>
        <taxon>Bacillota</taxon>
        <taxon>Clostridia</taxon>
        <taxon>Helicovermis</taxon>
    </lineage>
</organism>
<dbReference type="GO" id="GO:0006352">
    <property type="term" value="P:DNA-templated transcription initiation"/>
    <property type="evidence" value="ECO:0007669"/>
    <property type="project" value="InterPro"/>
</dbReference>
<dbReference type="InterPro" id="IPR013324">
    <property type="entry name" value="RNA_pol_sigma_r3/r4-like"/>
</dbReference>
<gene>
    <name evidence="8" type="primary">whiG</name>
    <name evidence="8" type="ORF">HLPR_16820</name>
</gene>
<dbReference type="InterPro" id="IPR012845">
    <property type="entry name" value="RNA_pol_sigma_FliA_WhiG"/>
</dbReference>
<evidence type="ECO:0000259" key="7">
    <source>
        <dbReference type="PROSITE" id="PS00716"/>
    </source>
</evidence>
<dbReference type="PANTHER" id="PTHR30385">
    <property type="entry name" value="SIGMA FACTOR F FLAGELLAR"/>
    <property type="match status" value="1"/>
</dbReference>
<dbReference type="Pfam" id="PF04545">
    <property type="entry name" value="Sigma70_r4"/>
    <property type="match status" value="1"/>
</dbReference>
<comment type="function">
    <text evidence="5">Sigma factors are initiation factors that promote the attachment of RNA polymerase to specific initiation sites and are then released.</text>
</comment>
<dbReference type="InterPro" id="IPR000943">
    <property type="entry name" value="RNA_pol_sigma70"/>
</dbReference>
<evidence type="ECO:0000313" key="8">
    <source>
        <dbReference type="EMBL" id="BEP29351.1"/>
    </source>
</evidence>
<name>A0AAU9E444_9FIRM</name>
<dbReference type="SUPFAM" id="SSF88659">
    <property type="entry name" value="Sigma3 and sigma4 domains of RNA polymerase sigma factors"/>
    <property type="match status" value="2"/>
</dbReference>
<dbReference type="NCBIfam" id="TIGR02479">
    <property type="entry name" value="FliA_WhiG"/>
    <property type="match status" value="1"/>
</dbReference>
<dbReference type="CDD" id="cd06171">
    <property type="entry name" value="Sigma70_r4"/>
    <property type="match status" value="1"/>
</dbReference>
<dbReference type="RefSeq" id="WP_338534989.1">
    <property type="nucleotide sequence ID" value="NZ_AP028654.1"/>
</dbReference>
<feature type="domain" description="RNA polymerase sigma-70" evidence="7">
    <location>
        <begin position="210"/>
        <end position="236"/>
    </location>
</feature>
<evidence type="ECO:0000256" key="1">
    <source>
        <dbReference type="ARBA" id="ARBA00023015"/>
    </source>
</evidence>
<dbReference type="Proteomes" id="UP001321786">
    <property type="component" value="Chromosome"/>
</dbReference>
<dbReference type="PIRSF" id="PIRSF000770">
    <property type="entry name" value="RNA_pol_sigma-SigE/K"/>
    <property type="match status" value="1"/>
</dbReference>
<dbReference type="PANTHER" id="PTHR30385:SF7">
    <property type="entry name" value="RNA POLYMERASE SIGMA FACTOR FLIA"/>
    <property type="match status" value="1"/>
</dbReference>
<dbReference type="PROSITE" id="PS00715">
    <property type="entry name" value="SIGMA70_1"/>
    <property type="match status" value="1"/>
</dbReference>
<keyword evidence="3 5" id="KW-0238">DNA-binding</keyword>
<keyword evidence="2 5" id="KW-0731">Sigma factor</keyword>
<dbReference type="PRINTS" id="PR00046">
    <property type="entry name" value="SIGMA70FCT"/>
</dbReference>
<dbReference type="KEGG" id="hprf:HLPR_16820"/>
<proteinExistence type="inferred from homology"/>
<evidence type="ECO:0000256" key="4">
    <source>
        <dbReference type="ARBA" id="ARBA00023163"/>
    </source>
</evidence>